<dbReference type="KEGG" id="ter:Tery_3221"/>
<evidence type="ECO:0000313" key="1">
    <source>
        <dbReference type="EMBL" id="ABG52339.1"/>
    </source>
</evidence>
<dbReference type="OrthoDB" id="9801824at2"/>
<accession>Q10ZI5</accession>
<name>Q10ZI5_TRIEI</name>
<protein>
    <submittedName>
        <fullName evidence="1">Uncharacterized protein</fullName>
    </submittedName>
</protein>
<dbReference type="EMBL" id="CP000393">
    <property type="protein sequence ID" value="ABG52339.1"/>
    <property type="molecule type" value="Genomic_DNA"/>
</dbReference>
<proteinExistence type="predicted"/>
<organism evidence="1">
    <name type="scientific">Trichodesmium erythraeum (strain IMS101)</name>
    <dbReference type="NCBI Taxonomy" id="203124"/>
    <lineage>
        <taxon>Bacteria</taxon>
        <taxon>Bacillati</taxon>
        <taxon>Cyanobacteriota</taxon>
        <taxon>Cyanophyceae</taxon>
        <taxon>Oscillatoriophycideae</taxon>
        <taxon>Oscillatoriales</taxon>
        <taxon>Microcoleaceae</taxon>
        <taxon>Trichodesmium</taxon>
    </lineage>
</organism>
<reference evidence="1" key="1">
    <citation type="submission" date="2006-06" db="EMBL/GenBank/DDBJ databases">
        <title>Complete sequence of Trichodesmium erythraeum IMS101.</title>
        <authorList>
            <consortium name="US DOE Joint Genome Institute"/>
            <person name="Copeland A."/>
            <person name="Lucas S."/>
            <person name="Lapidus A."/>
            <person name="Barry K."/>
            <person name="Detter J.C."/>
            <person name="Glavina del Rio T."/>
            <person name="Hammon N."/>
            <person name="Israni S."/>
            <person name="Dalin E."/>
            <person name="Tice H."/>
            <person name="Pitluck S."/>
            <person name="Kiss H."/>
            <person name="Munk A.C."/>
            <person name="Brettin T."/>
            <person name="Bruce D."/>
            <person name="Han C."/>
            <person name="Tapia R."/>
            <person name="Gilna P."/>
            <person name="Schmutz J."/>
            <person name="Larimer F."/>
            <person name="Land M."/>
            <person name="Hauser L."/>
            <person name="Kyrpides N."/>
            <person name="Kim E."/>
            <person name="Richardson P."/>
        </authorList>
    </citation>
    <scope>NUCLEOTIDE SEQUENCE [LARGE SCALE GENOMIC DNA]</scope>
    <source>
        <strain evidence="1">IMS101</strain>
    </source>
</reference>
<gene>
    <name evidence="1" type="ordered locus">Tery_3221</name>
</gene>
<dbReference type="RefSeq" id="WP_011612684.1">
    <property type="nucleotide sequence ID" value="NC_008312.1"/>
</dbReference>
<sequence length="81" mass="9499">MSRFCDNLYRLLINVVEEKKIKEKAKKVIQKIQSTKTSLIPRSISLFQYFISILISDKIIDVSTNKYYFHITKEVIDLSNG</sequence>
<dbReference type="AlphaFoldDB" id="Q10ZI5"/>
<dbReference type="HOGENOM" id="CLU_2572877_0_0_3"/>